<organism evidence="1 2">
    <name type="scientific">Escherichia albertii (strain TW07627)</name>
    <dbReference type="NCBI Taxonomy" id="502347"/>
    <lineage>
        <taxon>Bacteria</taxon>
        <taxon>Pseudomonadati</taxon>
        <taxon>Pseudomonadota</taxon>
        <taxon>Gammaproteobacteria</taxon>
        <taxon>Enterobacterales</taxon>
        <taxon>Enterobacteriaceae</taxon>
        <taxon>Escherichia</taxon>
    </lineage>
</organism>
<dbReference type="AlphaFoldDB" id="A0ABC9NSC1"/>
<dbReference type="EMBL" id="ABKX01000002">
    <property type="protein sequence ID" value="EDS93012.1"/>
    <property type="molecule type" value="Genomic_DNA"/>
</dbReference>
<name>A0ABC9NSC1_ESCAT</name>
<evidence type="ECO:0000313" key="2">
    <source>
        <dbReference type="Proteomes" id="UP000003042"/>
    </source>
</evidence>
<evidence type="ECO:0000313" key="1">
    <source>
        <dbReference type="EMBL" id="EDS93012.1"/>
    </source>
</evidence>
<proteinExistence type="predicted"/>
<comment type="caution">
    <text evidence="1">The sequence shown here is derived from an EMBL/GenBank/DDBJ whole genome shotgun (WGS) entry which is preliminary data.</text>
</comment>
<dbReference type="Proteomes" id="UP000003042">
    <property type="component" value="Unassembled WGS sequence"/>
</dbReference>
<accession>A0ABC9NSC1</accession>
<reference evidence="1 2" key="1">
    <citation type="submission" date="2008-02" db="EMBL/GenBank/DDBJ databases">
        <title>Annotation of Escherichia albertii TW07627.</title>
        <authorList>
            <person name="Sutton G."/>
            <person name="Whittam T.S."/>
            <person name="Sebastian Y."/>
        </authorList>
    </citation>
    <scope>NUCLEOTIDE SEQUENCE [LARGE SCALE GENOMIC DNA]</scope>
    <source>
        <strain evidence="1 2">TW07627</strain>
    </source>
</reference>
<gene>
    <name evidence="1" type="ORF">ESCAB7627_4670</name>
</gene>
<protein>
    <submittedName>
        <fullName evidence="1">Uncharacterized protein</fullName>
    </submittedName>
</protein>
<sequence>MHDLRAFLKTGIVKESGCSGKEVYRCEWITVFPVEKSGSIQWL</sequence>